<organism evidence="3 4">
    <name type="scientific">Occultella aeris</name>
    <dbReference type="NCBI Taxonomy" id="2761496"/>
    <lineage>
        <taxon>Bacteria</taxon>
        <taxon>Bacillati</taxon>
        <taxon>Actinomycetota</taxon>
        <taxon>Actinomycetes</taxon>
        <taxon>Micrococcales</taxon>
        <taxon>Ruaniaceae</taxon>
        <taxon>Occultella</taxon>
    </lineage>
</organism>
<keyword evidence="2" id="KW-0812">Transmembrane</keyword>
<feature type="compositionally biased region" description="Polar residues" evidence="1">
    <location>
        <begin position="27"/>
        <end position="43"/>
    </location>
</feature>
<proteinExistence type="predicted"/>
<accession>A0A7M4DJQ1</accession>
<reference evidence="3 4" key="1">
    <citation type="submission" date="2019-11" db="EMBL/GenBank/DDBJ databases">
        <authorList>
            <person name="Criscuolo A."/>
        </authorList>
    </citation>
    <scope>NUCLEOTIDE SEQUENCE [LARGE SCALE GENOMIC DNA]</scope>
    <source>
        <strain evidence="3">CIP111667</strain>
    </source>
</reference>
<evidence type="ECO:0000256" key="1">
    <source>
        <dbReference type="SAM" id="MobiDB-lite"/>
    </source>
</evidence>
<feature type="transmembrane region" description="Helical" evidence="2">
    <location>
        <begin position="91"/>
        <end position="109"/>
    </location>
</feature>
<dbReference type="Proteomes" id="UP000419743">
    <property type="component" value="Unassembled WGS sequence"/>
</dbReference>
<dbReference type="AlphaFoldDB" id="A0A7M4DJQ1"/>
<evidence type="ECO:0000313" key="3">
    <source>
        <dbReference type="EMBL" id="VZO37272.1"/>
    </source>
</evidence>
<evidence type="ECO:0000313" key="4">
    <source>
        <dbReference type="Proteomes" id="UP000419743"/>
    </source>
</evidence>
<keyword evidence="4" id="KW-1185">Reference proteome</keyword>
<evidence type="ECO:0000256" key="2">
    <source>
        <dbReference type="SAM" id="Phobius"/>
    </source>
</evidence>
<protein>
    <submittedName>
        <fullName evidence="3">Uncharacterized protein</fullName>
    </submittedName>
</protein>
<keyword evidence="2" id="KW-0472">Membrane</keyword>
<gene>
    <name evidence="3" type="ORF">HALOF300_02358</name>
</gene>
<comment type="caution">
    <text evidence="3">The sequence shown here is derived from an EMBL/GenBank/DDBJ whole genome shotgun (WGS) entry which is preliminary data.</text>
</comment>
<keyword evidence="2" id="KW-1133">Transmembrane helix</keyword>
<name>A0A7M4DJQ1_9MICO</name>
<feature type="transmembrane region" description="Helical" evidence="2">
    <location>
        <begin position="63"/>
        <end position="85"/>
    </location>
</feature>
<dbReference type="EMBL" id="CACRYJ010000032">
    <property type="protein sequence ID" value="VZO37272.1"/>
    <property type="molecule type" value="Genomic_DNA"/>
</dbReference>
<sequence>MAATLGRALGSGPMGAGSQEPGYQPGWSGSVQGASSGWQSQAPHRTGTGAPVRVDLRPNAKGILIQVAGTVLTLGVGLVAVFGGLASDQGFVPIAVGAIFLLAGLLPLLTMPKVLRARALEIGPMGLDYQDPKGYPWAVRWVDLAAVDVKYGHSRSRGGPFSDGVVVALEFSLHPGADAQYPNLGRYRRGEVYRLSLGQRGDLLGPLAQPLGAFAPPQVFHGVTNLGSILAGRLI</sequence>
<feature type="region of interest" description="Disordered" evidence="1">
    <location>
        <begin position="1"/>
        <end position="53"/>
    </location>
</feature>